<reference evidence="6 7" key="1">
    <citation type="submission" date="2016-10" db="EMBL/GenBank/DDBJ databases">
        <authorList>
            <person name="de Groot N.N."/>
        </authorList>
    </citation>
    <scope>NUCLEOTIDE SEQUENCE [LARGE SCALE GENOMIC DNA]</scope>
    <source>
        <strain evidence="6 7">DSM 19033</strain>
    </source>
</reference>
<keyword evidence="6" id="KW-0645">Protease</keyword>
<dbReference type="InterPro" id="IPR008969">
    <property type="entry name" value="CarboxyPept-like_regulatory"/>
</dbReference>
<keyword evidence="2" id="KW-0472">Membrane</keyword>
<keyword evidence="6" id="KW-0121">Carboxypeptidase</keyword>
<keyword evidence="6" id="KW-0378">Hydrolase</keyword>
<evidence type="ECO:0000259" key="5">
    <source>
        <dbReference type="Pfam" id="PF14905"/>
    </source>
</evidence>
<keyword evidence="3" id="KW-0998">Cell outer membrane</keyword>
<proteinExistence type="predicted"/>
<dbReference type="RefSeq" id="WP_090558432.1">
    <property type="nucleotide sequence ID" value="NZ_FNRA01000009.1"/>
</dbReference>
<evidence type="ECO:0000256" key="4">
    <source>
        <dbReference type="SAM" id="SignalP"/>
    </source>
</evidence>
<evidence type="ECO:0000313" key="7">
    <source>
        <dbReference type="Proteomes" id="UP000198850"/>
    </source>
</evidence>
<dbReference type="Gene3D" id="2.40.170.20">
    <property type="entry name" value="TonB-dependent receptor, beta-barrel domain"/>
    <property type="match status" value="1"/>
</dbReference>
<gene>
    <name evidence="6" type="ORF">SAMN05443550_109131</name>
</gene>
<dbReference type="SUPFAM" id="SSF49464">
    <property type="entry name" value="Carboxypeptidase regulatory domain-like"/>
    <property type="match status" value="1"/>
</dbReference>
<dbReference type="Pfam" id="PF13620">
    <property type="entry name" value="CarboxypepD_reg"/>
    <property type="match status" value="1"/>
</dbReference>
<dbReference type="GO" id="GO:0009279">
    <property type="term" value="C:cell outer membrane"/>
    <property type="evidence" value="ECO:0007669"/>
    <property type="project" value="UniProtKB-SubCell"/>
</dbReference>
<dbReference type="AlphaFoldDB" id="A0A1H4G8V0"/>
<evidence type="ECO:0000256" key="2">
    <source>
        <dbReference type="ARBA" id="ARBA00023136"/>
    </source>
</evidence>
<dbReference type="Gene3D" id="2.60.40.1120">
    <property type="entry name" value="Carboxypeptidase-like, regulatory domain"/>
    <property type="match status" value="1"/>
</dbReference>
<protein>
    <submittedName>
        <fullName evidence="6">Carboxypeptidase regulatory-like domain-containing protein</fullName>
    </submittedName>
</protein>
<organism evidence="6 7">
    <name type="scientific">Pedobacter hartonius</name>
    <dbReference type="NCBI Taxonomy" id="425514"/>
    <lineage>
        <taxon>Bacteria</taxon>
        <taxon>Pseudomonadati</taxon>
        <taxon>Bacteroidota</taxon>
        <taxon>Sphingobacteriia</taxon>
        <taxon>Sphingobacteriales</taxon>
        <taxon>Sphingobacteriaceae</taxon>
        <taxon>Pedobacter</taxon>
    </lineage>
</organism>
<dbReference type="STRING" id="425514.SAMN05443550_109131"/>
<dbReference type="Proteomes" id="UP000198850">
    <property type="component" value="Unassembled WGS sequence"/>
</dbReference>
<dbReference type="SUPFAM" id="SSF56935">
    <property type="entry name" value="Porins"/>
    <property type="match status" value="1"/>
</dbReference>
<comment type="subcellular location">
    <subcellularLocation>
        <location evidence="1">Cell outer membrane</location>
    </subcellularLocation>
</comment>
<accession>A0A1H4G8V0</accession>
<name>A0A1H4G8V0_9SPHI</name>
<dbReference type="GO" id="GO:0004180">
    <property type="term" value="F:carboxypeptidase activity"/>
    <property type="evidence" value="ECO:0007669"/>
    <property type="project" value="UniProtKB-KW"/>
</dbReference>
<dbReference type="EMBL" id="FNRA01000009">
    <property type="protein sequence ID" value="SEB06083.1"/>
    <property type="molecule type" value="Genomic_DNA"/>
</dbReference>
<feature type="signal peptide" evidence="4">
    <location>
        <begin position="1"/>
        <end position="18"/>
    </location>
</feature>
<evidence type="ECO:0000256" key="1">
    <source>
        <dbReference type="ARBA" id="ARBA00004442"/>
    </source>
</evidence>
<sequence length="794" mass="89436">MKSFFYFLFLLLPFPLFAQQSLNGMISDEAGKPLDAATIILSQNGRVINNQLADRGRFSFGQLSPATYQVSVTLVGYKPLVRQFSMPKDSLKLTMQHENQQLKEVAITFRKPTVERKADRVVFNVENSAIASGGTVYEALTKAPGLKANSDGSIMAGNKTVTIYMDDKPVRLSAADLTAYLQSLPAENISKIEVMSNPPSRYEAQGGAIINIVSKKIKSDGFNANLNAGYIRGKRDSYRGNGIFNYRKDKLNVFGSYGYTNRNIQRNLTNYTIYQTPDSYAYWDRDRLTRSDNEAHNYKVGIDYNLTDNQIAGILVTGSNAVNSSGSKGLTNIYNNHRLATDSVLHTTNRNQGRTDQYSFNLNYKIKLDTAGQSLNVDLDYVPFNSANTQQVDNLSVLPDGSLGAAPYHINTPATQKINIWSGKLDYDYRLGKLWTLESGLKYTGITSENHFDFFNTAGTEPFFDAARSDYFRYTEKTGAAYTSISADLGKWSLTGGLRAEKTSTKGYSVSLDSLNRNTYLRLFPTAFITYKLSENHVFGINYVRRIDRPDYVQLNPAKSYSSPYSYQNGNPFLRPEISNSVELSYTLKKDYTITGVYHLTNDLASNVTVQDNVTKTFYDTQQNLGRIRDIGLQLSTVNHPFSWWEINNYAEGNARRQQALYLNGIYENSFYYYLKSTHAFTISKNNGLKAELSGWYLSPVQQGSLHVARTYDVSAGISKPVLNKQGTISLTAADIFYKNPYKIDINYLDQRNGLYQQNDTRNITISFSYKLGKSVAEARKRQTASEEERRRSN</sequence>
<dbReference type="PANTHER" id="PTHR40980">
    <property type="entry name" value="PLUG DOMAIN-CONTAINING PROTEIN"/>
    <property type="match status" value="1"/>
</dbReference>
<dbReference type="InterPro" id="IPR036942">
    <property type="entry name" value="Beta-barrel_TonB_sf"/>
</dbReference>
<dbReference type="OrthoDB" id="606851at2"/>
<dbReference type="Pfam" id="PF14905">
    <property type="entry name" value="OMP_b-brl_3"/>
    <property type="match status" value="1"/>
</dbReference>
<keyword evidence="4" id="KW-0732">Signal</keyword>
<dbReference type="PANTHER" id="PTHR40980:SF4">
    <property type="entry name" value="TONB-DEPENDENT RECEPTOR-LIKE BETA-BARREL DOMAIN-CONTAINING PROTEIN"/>
    <property type="match status" value="1"/>
</dbReference>
<evidence type="ECO:0000256" key="3">
    <source>
        <dbReference type="ARBA" id="ARBA00023237"/>
    </source>
</evidence>
<dbReference type="InterPro" id="IPR041700">
    <property type="entry name" value="OMP_b-brl_3"/>
</dbReference>
<feature type="chain" id="PRO_5011433691" evidence="4">
    <location>
        <begin position="19"/>
        <end position="794"/>
    </location>
</feature>
<evidence type="ECO:0000313" key="6">
    <source>
        <dbReference type="EMBL" id="SEB06083.1"/>
    </source>
</evidence>
<feature type="domain" description="Outer membrane protein beta-barrel" evidence="5">
    <location>
        <begin position="367"/>
        <end position="770"/>
    </location>
</feature>
<keyword evidence="7" id="KW-1185">Reference proteome</keyword>